<keyword evidence="2" id="KW-0378">Hydrolase</keyword>
<keyword evidence="2" id="KW-0255">Endonuclease</keyword>
<reference evidence="2 3" key="1">
    <citation type="journal article" date="2020" name="ISME J.">
        <title>Comparative genomics reveals insights into cyanobacterial evolution and habitat adaptation.</title>
        <authorList>
            <person name="Chen M.Y."/>
            <person name="Teng W.K."/>
            <person name="Zhao L."/>
            <person name="Hu C.X."/>
            <person name="Zhou Y.K."/>
            <person name="Han B.P."/>
            <person name="Song L.R."/>
            <person name="Shu W.S."/>
        </authorList>
    </citation>
    <scope>NUCLEOTIDE SEQUENCE [LARGE SCALE GENOMIC DNA]</scope>
    <source>
        <strain evidence="2 3">FACHB-362</strain>
    </source>
</reference>
<dbReference type="PANTHER" id="PTHR33877">
    <property type="entry name" value="SLL1193 PROTEIN"/>
    <property type="match status" value="1"/>
</dbReference>
<dbReference type="RefSeq" id="WP_190905826.1">
    <property type="nucleotide sequence ID" value="NZ_JACJTQ010000005.1"/>
</dbReference>
<feature type="domain" description="HNH nuclease" evidence="1">
    <location>
        <begin position="8"/>
        <end position="63"/>
    </location>
</feature>
<dbReference type="InterPro" id="IPR052892">
    <property type="entry name" value="NA-targeting_endonuclease"/>
</dbReference>
<protein>
    <submittedName>
        <fullName evidence="2">HNH endonuclease</fullName>
    </submittedName>
</protein>
<dbReference type="InterPro" id="IPR003615">
    <property type="entry name" value="HNH_nuc"/>
</dbReference>
<dbReference type="PANTHER" id="PTHR33877:SF1">
    <property type="entry name" value="TYPE IV METHYL-DIRECTED RESTRICTION ENZYME ECOKMCRA"/>
    <property type="match status" value="1"/>
</dbReference>
<dbReference type="Gene3D" id="1.10.30.50">
    <property type="match status" value="1"/>
</dbReference>
<organism evidence="2 3">
    <name type="scientific">Anabaena catenula FACHB-362</name>
    <dbReference type="NCBI Taxonomy" id="2692877"/>
    <lineage>
        <taxon>Bacteria</taxon>
        <taxon>Bacillati</taxon>
        <taxon>Cyanobacteriota</taxon>
        <taxon>Cyanophyceae</taxon>
        <taxon>Nostocales</taxon>
        <taxon>Nostocaceae</taxon>
        <taxon>Anabaena</taxon>
    </lineage>
</organism>
<dbReference type="InterPro" id="IPR002711">
    <property type="entry name" value="HNH"/>
</dbReference>
<dbReference type="EMBL" id="JACJTQ010000005">
    <property type="protein sequence ID" value="MBD2691326.1"/>
    <property type="molecule type" value="Genomic_DNA"/>
</dbReference>
<gene>
    <name evidence="2" type="ORF">H6G68_06055</name>
</gene>
<proteinExistence type="predicted"/>
<keyword evidence="3" id="KW-1185">Reference proteome</keyword>
<dbReference type="SMART" id="SM00507">
    <property type="entry name" value="HNHc"/>
    <property type="match status" value="1"/>
</dbReference>
<comment type="caution">
    <text evidence="2">The sequence shown here is derived from an EMBL/GenBank/DDBJ whole genome shotgun (WGS) entry which is preliminary data.</text>
</comment>
<dbReference type="CDD" id="cd00085">
    <property type="entry name" value="HNHc"/>
    <property type="match status" value="1"/>
</dbReference>
<evidence type="ECO:0000313" key="2">
    <source>
        <dbReference type="EMBL" id="MBD2691326.1"/>
    </source>
</evidence>
<evidence type="ECO:0000259" key="1">
    <source>
        <dbReference type="SMART" id="SM00507"/>
    </source>
</evidence>
<dbReference type="GO" id="GO:0004519">
    <property type="term" value="F:endonuclease activity"/>
    <property type="evidence" value="ECO:0007669"/>
    <property type="project" value="UniProtKB-KW"/>
</dbReference>
<dbReference type="Proteomes" id="UP000660381">
    <property type="component" value="Unassembled WGS sequence"/>
</dbReference>
<evidence type="ECO:0000313" key="3">
    <source>
        <dbReference type="Proteomes" id="UP000660381"/>
    </source>
</evidence>
<accession>A0ABR8IZ47</accession>
<name>A0ABR8IZ47_9NOST</name>
<dbReference type="Pfam" id="PF01844">
    <property type="entry name" value="HNH"/>
    <property type="match status" value="1"/>
</dbReference>
<sequence>MSTYISESLRKQIIDSDESRCCYCLTSEANSGIPMTYDHIQPVSQGGDTNFENLCLACRSCNEYKSNLTESIDPLTGETISLFNPRKQKWSEHFVWSPDGTRVEGITAIGRATITRLRMNNPVITVARKRWVISGWHPPTNE</sequence>
<keyword evidence="2" id="KW-0540">Nuclease</keyword>